<proteinExistence type="predicted"/>
<accession>A0A176WW49</accession>
<name>A0A176WW49_AGRTU</name>
<dbReference type="RefSeq" id="WP_063951304.1">
    <property type="nucleotide sequence ID" value="NZ_LXPS01000039.1"/>
</dbReference>
<protein>
    <submittedName>
        <fullName evidence="1">Uncharacterized protein</fullName>
    </submittedName>
</protein>
<evidence type="ECO:0000313" key="2">
    <source>
        <dbReference type="Proteomes" id="UP000077098"/>
    </source>
</evidence>
<reference evidence="1 2" key="1">
    <citation type="submission" date="2016-05" db="EMBL/GenBank/DDBJ databases">
        <authorList>
            <person name="Lavstsen T."/>
            <person name="Jespersen J.S."/>
        </authorList>
    </citation>
    <scope>NUCLEOTIDE SEQUENCE [LARGE SCALE GENOMIC DNA]</scope>
    <source>
        <strain evidence="1 2">KCJ1736</strain>
    </source>
</reference>
<comment type="caution">
    <text evidence="1">The sequence shown here is derived from an EMBL/GenBank/DDBJ whole genome shotgun (WGS) entry which is preliminary data.</text>
</comment>
<organism evidence="1 2">
    <name type="scientific">Agrobacterium tumefaciens</name>
    <dbReference type="NCBI Taxonomy" id="358"/>
    <lineage>
        <taxon>Bacteria</taxon>
        <taxon>Pseudomonadati</taxon>
        <taxon>Pseudomonadota</taxon>
        <taxon>Alphaproteobacteria</taxon>
        <taxon>Hyphomicrobiales</taxon>
        <taxon>Rhizobiaceae</taxon>
        <taxon>Rhizobium/Agrobacterium group</taxon>
        <taxon>Agrobacterium</taxon>
        <taxon>Agrobacterium tumefaciens complex</taxon>
    </lineage>
</organism>
<sequence>MSNIISITARRAADQALRKILQRQVAFTRDKARPKIDPHKAKKFYNFTPVFETRHGDIAAKLREVTFSQSNGETIAYYDLVRFDPATGLKTITTFLYAIRQGRQTQLRRYEPRIVR</sequence>
<evidence type="ECO:0000313" key="1">
    <source>
        <dbReference type="EMBL" id="OAE37623.1"/>
    </source>
</evidence>
<dbReference type="Proteomes" id="UP000077098">
    <property type="component" value="Unassembled WGS sequence"/>
</dbReference>
<gene>
    <name evidence="1" type="ORF">A7J57_08580</name>
</gene>
<dbReference type="AlphaFoldDB" id="A0A176WW49"/>
<dbReference type="EMBL" id="LXPS01000039">
    <property type="protein sequence ID" value="OAE37623.1"/>
    <property type="molecule type" value="Genomic_DNA"/>
</dbReference>